<feature type="signal peptide" evidence="1">
    <location>
        <begin position="1"/>
        <end position="26"/>
    </location>
</feature>
<evidence type="ECO:0000313" key="2">
    <source>
        <dbReference type="EMBL" id="KAI1875486.1"/>
    </source>
</evidence>
<dbReference type="PANTHER" id="PTHR47197:SF3">
    <property type="entry name" value="DIHYDRO-HEME D1 DEHYDROGENASE"/>
    <property type="match status" value="1"/>
</dbReference>
<dbReference type="SUPFAM" id="SSF51004">
    <property type="entry name" value="C-terminal (heme d1) domain of cytochrome cd1-nitrite reductase"/>
    <property type="match status" value="1"/>
</dbReference>
<feature type="chain" id="PRO_5040330886" evidence="1">
    <location>
        <begin position="27"/>
        <end position="416"/>
    </location>
</feature>
<organism evidence="2 3">
    <name type="scientific">Neoarthrinium moseri</name>
    <dbReference type="NCBI Taxonomy" id="1658444"/>
    <lineage>
        <taxon>Eukaryota</taxon>
        <taxon>Fungi</taxon>
        <taxon>Dikarya</taxon>
        <taxon>Ascomycota</taxon>
        <taxon>Pezizomycotina</taxon>
        <taxon>Sordariomycetes</taxon>
        <taxon>Xylariomycetidae</taxon>
        <taxon>Amphisphaeriales</taxon>
        <taxon>Apiosporaceae</taxon>
        <taxon>Neoarthrinium</taxon>
    </lineage>
</organism>
<protein>
    <submittedName>
        <fullName evidence="2">Uncharacterized protein</fullName>
    </submittedName>
</protein>
<dbReference type="PANTHER" id="PTHR47197">
    <property type="entry name" value="PROTEIN NIRF"/>
    <property type="match status" value="1"/>
</dbReference>
<dbReference type="InterPro" id="IPR011048">
    <property type="entry name" value="Haem_d1_sf"/>
</dbReference>
<evidence type="ECO:0000313" key="3">
    <source>
        <dbReference type="Proteomes" id="UP000829685"/>
    </source>
</evidence>
<keyword evidence="3" id="KW-1185">Reference proteome</keyword>
<name>A0A9P9WRC1_9PEZI</name>
<accession>A0A9P9WRC1</accession>
<dbReference type="AlphaFoldDB" id="A0A9P9WRC1"/>
<keyword evidence="1" id="KW-0732">Signal</keyword>
<comment type="caution">
    <text evidence="2">The sequence shown here is derived from an EMBL/GenBank/DDBJ whole genome shotgun (WGS) entry which is preliminary data.</text>
</comment>
<dbReference type="OrthoDB" id="5340947at2759"/>
<dbReference type="InterPro" id="IPR051200">
    <property type="entry name" value="Host-pathogen_enzymatic-act"/>
</dbReference>
<dbReference type="Proteomes" id="UP000829685">
    <property type="component" value="Unassembled WGS sequence"/>
</dbReference>
<dbReference type="Gene3D" id="2.130.10.10">
    <property type="entry name" value="YVTN repeat-like/Quinoprotein amine dehydrogenase"/>
    <property type="match status" value="2"/>
</dbReference>
<gene>
    <name evidence="2" type="ORF">JX265_004544</name>
</gene>
<reference evidence="2" key="1">
    <citation type="submission" date="2021-03" db="EMBL/GenBank/DDBJ databases">
        <title>Revisited historic fungal species revealed as producer of novel bioactive compounds through whole genome sequencing and comparative genomics.</title>
        <authorList>
            <person name="Vignolle G.A."/>
            <person name="Hochenegger N."/>
            <person name="Mach R.L."/>
            <person name="Mach-Aigner A.R."/>
            <person name="Javad Rahimi M."/>
            <person name="Salim K.A."/>
            <person name="Chan C.M."/>
            <person name="Lim L.B.L."/>
            <person name="Cai F."/>
            <person name="Druzhinina I.S."/>
            <person name="U'Ren J.M."/>
            <person name="Derntl C."/>
        </authorList>
    </citation>
    <scope>NUCLEOTIDE SEQUENCE</scope>
    <source>
        <strain evidence="2">TUCIM 5799</strain>
    </source>
</reference>
<dbReference type="InterPro" id="IPR015943">
    <property type="entry name" value="WD40/YVTN_repeat-like_dom_sf"/>
</dbReference>
<evidence type="ECO:0000256" key="1">
    <source>
        <dbReference type="SAM" id="SignalP"/>
    </source>
</evidence>
<dbReference type="EMBL" id="JAFIMR010000008">
    <property type="protein sequence ID" value="KAI1875486.1"/>
    <property type="molecule type" value="Genomic_DNA"/>
</dbReference>
<proteinExistence type="predicted"/>
<sequence>MAGCRASWIATVAAVAIMLLLGAANAVPTRYPSLRCSTNAPPRNILKANSETLRVGNRPWGIAYLNDDYAFAVVNFSLAVIDTTNFKPKLRVLIPLPPLFAPGTDMGNDDPMSDGYGYRELTFSHDKYNLYIATGYGAVIIDTVRAIQARTNAVVGTLSSNGYAGRSAIELSVTPDDKYIFISQEFGSDNTEGRGAIEVFNVTRLDDGTVISSYRGYVPLAYATVGQKFSSDYTKLFVVSEIDNTTASVNDTAGVLSVLDVAKLRRTPKQALIAEIATGCRPSRCDMADGKHLWVTERDANQVSVFDAEKLMGNRTNATDVLVATVNTGTSPIGIAVAGGYILTADSNRFNYTNATTGVTVVNTATALLGEVDFPQIPTGEFPRSLAVSPSGNTLLVSEFGAGNIRAVDISFLKKL</sequence>